<feature type="signal peptide" evidence="10 14">
    <location>
        <begin position="1"/>
        <end position="20"/>
    </location>
</feature>
<evidence type="ECO:0000259" key="11">
    <source>
        <dbReference type="PROSITE" id="PS01225"/>
    </source>
</evidence>
<evidence type="ECO:0000313" key="14">
    <source>
        <dbReference type="RefSeq" id="NP_001161651.1"/>
    </source>
</evidence>
<dbReference type="GO" id="GO:0030178">
    <property type="term" value="P:negative regulation of Wnt signaling pathway"/>
    <property type="evidence" value="ECO:0007669"/>
    <property type="project" value="TreeGrafter"/>
</dbReference>
<keyword evidence="4" id="KW-0879">Wnt signaling pathway</keyword>
<evidence type="ECO:0000256" key="4">
    <source>
        <dbReference type="ARBA" id="ARBA00022687"/>
    </source>
</evidence>
<dbReference type="PROSITE" id="PS01225">
    <property type="entry name" value="CTCK_2"/>
    <property type="match status" value="1"/>
</dbReference>
<evidence type="ECO:0000256" key="5">
    <source>
        <dbReference type="ARBA" id="ARBA00022729"/>
    </source>
</evidence>
<evidence type="ECO:0000256" key="2">
    <source>
        <dbReference type="ARBA" id="ARBA00007850"/>
    </source>
</evidence>
<evidence type="ECO:0000313" key="13">
    <source>
        <dbReference type="Proteomes" id="UP000694865"/>
    </source>
</evidence>
<dbReference type="OrthoDB" id="6624188at2759"/>
<evidence type="ECO:0000256" key="8">
    <source>
        <dbReference type="PROSITE-ProRule" id="PRU00039"/>
    </source>
</evidence>
<dbReference type="Gene3D" id="2.10.90.10">
    <property type="entry name" value="Cystine-knot cytokines"/>
    <property type="match status" value="1"/>
</dbReference>
<comment type="caution">
    <text evidence="8">Lacks conserved residue(s) required for the propagation of feature annotation.</text>
</comment>
<dbReference type="PANTHER" id="PTHR14903">
    <property type="entry name" value="SCLEROSTIN-RELATED"/>
    <property type="match status" value="1"/>
</dbReference>
<dbReference type="GO" id="GO:0030514">
    <property type="term" value="P:negative regulation of BMP signaling pathway"/>
    <property type="evidence" value="ECO:0007669"/>
    <property type="project" value="TreeGrafter"/>
</dbReference>
<evidence type="ECO:0000313" key="12">
    <source>
        <dbReference type="EMBL" id="ACY92640.1"/>
    </source>
</evidence>
<reference evidence="14 15" key="2">
    <citation type="submission" date="2025-05" db="UniProtKB">
        <authorList>
            <consortium name="RefSeq"/>
        </authorList>
    </citation>
    <scope>IDENTIFICATION</scope>
    <source>
        <tissue evidence="15 16">Testes</tissue>
    </source>
</reference>
<dbReference type="GO" id="GO:0016055">
    <property type="term" value="P:Wnt signaling pathway"/>
    <property type="evidence" value="ECO:0007669"/>
    <property type="project" value="UniProtKB-KW"/>
</dbReference>
<organism evidence="12">
    <name type="scientific">Saccoglossus kowalevskii</name>
    <name type="common">Acorn worm</name>
    <dbReference type="NCBI Taxonomy" id="10224"/>
    <lineage>
        <taxon>Eukaryota</taxon>
        <taxon>Metazoa</taxon>
        <taxon>Hemichordata</taxon>
        <taxon>Enteropneusta</taxon>
        <taxon>Harrimaniidae</taxon>
        <taxon>Saccoglossus</taxon>
    </lineage>
</organism>
<dbReference type="GeneID" id="100313724"/>
<comment type="subcellular location">
    <subcellularLocation>
        <location evidence="1">Secreted</location>
    </subcellularLocation>
</comment>
<dbReference type="PANTHER" id="PTHR14903:SF6">
    <property type="entry name" value="CTCK DOMAIN-CONTAINING PROTEIN"/>
    <property type="match status" value="1"/>
</dbReference>
<proteinExistence type="evidence at transcript level"/>
<comment type="similarity">
    <text evidence="2">Belongs to the sclerostin family.</text>
</comment>
<dbReference type="InterPro" id="IPR008835">
    <property type="entry name" value="Sclerostin/SOSTDC1"/>
</dbReference>
<dbReference type="Proteomes" id="UP000694865">
    <property type="component" value="Unplaced"/>
</dbReference>
<dbReference type="GO" id="GO:0036122">
    <property type="term" value="F:BMP binding"/>
    <property type="evidence" value="ECO:0007669"/>
    <property type="project" value="TreeGrafter"/>
</dbReference>
<evidence type="ECO:0000256" key="10">
    <source>
        <dbReference type="SAM" id="SignalP"/>
    </source>
</evidence>
<dbReference type="InterPro" id="IPR029034">
    <property type="entry name" value="Cystine-knot_cytokine"/>
</dbReference>
<dbReference type="GO" id="GO:0005615">
    <property type="term" value="C:extracellular space"/>
    <property type="evidence" value="ECO:0007669"/>
    <property type="project" value="InterPro"/>
</dbReference>
<feature type="compositionally biased region" description="Basic residues" evidence="9">
    <location>
        <begin position="175"/>
        <end position="188"/>
    </location>
</feature>
<dbReference type="EMBL" id="GU076111">
    <property type="protein sequence ID" value="ACY92640.1"/>
    <property type="molecule type" value="mRNA"/>
</dbReference>
<keyword evidence="7" id="KW-0325">Glycoprotein</keyword>
<evidence type="ECO:0000313" key="15">
    <source>
        <dbReference type="RefSeq" id="XP_006818143.1"/>
    </source>
</evidence>
<feature type="compositionally biased region" description="Basic and acidic residues" evidence="9">
    <location>
        <begin position="164"/>
        <end position="174"/>
    </location>
</feature>
<dbReference type="RefSeq" id="NP_001161651.1">
    <property type="nucleotide sequence ID" value="NM_001168179.1"/>
</dbReference>
<keyword evidence="6" id="KW-1015">Disulfide bond</keyword>
<dbReference type="Pfam" id="PF05463">
    <property type="entry name" value="Sclerostin"/>
    <property type="match status" value="1"/>
</dbReference>
<feature type="region of interest" description="Disordered" evidence="9">
    <location>
        <begin position="164"/>
        <end position="195"/>
    </location>
</feature>
<dbReference type="RefSeq" id="XP_006818144.1">
    <property type="nucleotide sequence ID" value="XM_006818081.1"/>
</dbReference>
<dbReference type="InterPro" id="IPR006207">
    <property type="entry name" value="Cys_knot_C"/>
</dbReference>
<accession>D1LXD4</accession>
<keyword evidence="13" id="KW-1185">Reference proteome</keyword>
<keyword evidence="5 10" id="KW-0732">Signal</keyword>
<dbReference type="KEGG" id="sko:100313724"/>
<feature type="chain" id="PRO_5003024193" evidence="10 14">
    <location>
        <begin position="21"/>
        <end position="195"/>
    </location>
</feature>
<feature type="domain" description="CTCK" evidence="11">
    <location>
        <begin position="73"/>
        <end position="165"/>
    </location>
</feature>
<gene>
    <name evidence="14 15 16" type="primary">LOC100313724</name>
</gene>
<name>D1LXD4_SACKO</name>
<evidence type="ECO:0000256" key="9">
    <source>
        <dbReference type="SAM" id="MobiDB-lite"/>
    </source>
</evidence>
<evidence type="ECO:0000256" key="1">
    <source>
        <dbReference type="ARBA" id="ARBA00004613"/>
    </source>
</evidence>
<evidence type="ECO:0000313" key="16">
    <source>
        <dbReference type="RefSeq" id="XP_006818144.1"/>
    </source>
</evidence>
<reference evidence="12" key="1">
    <citation type="submission" date="2009-10" db="EMBL/GenBank/DDBJ databases">
        <authorList>
            <person name="Freeman R.M.Jr."/>
            <person name="Wu M.M."/>
            <person name="Gerhart J.J."/>
        </authorList>
    </citation>
    <scope>NUCLEOTIDE SEQUENCE</scope>
</reference>
<evidence type="ECO:0000256" key="7">
    <source>
        <dbReference type="ARBA" id="ARBA00023180"/>
    </source>
</evidence>
<protein>
    <submittedName>
        <fullName evidence="12 15">Sclerostin</fullName>
    </submittedName>
    <submittedName>
        <fullName evidence="16">Sclerostin isoform X2</fullName>
    </submittedName>
    <submittedName>
        <fullName evidence="14">Sclerostin precursor</fullName>
    </submittedName>
</protein>
<keyword evidence="3" id="KW-0964">Secreted</keyword>
<dbReference type="RefSeq" id="XP_006818143.1">
    <property type="nucleotide sequence ID" value="XM_006818080.1"/>
</dbReference>
<dbReference type="AlphaFoldDB" id="D1LXD4"/>
<evidence type="ECO:0000256" key="3">
    <source>
        <dbReference type="ARBA" id="ARBA00022525"/>
    </source>
</evidence>
<evidence type="ECO:0000256" key="6">
    <source>
        <dbReference type="ARBA" id="ARBA00023157"/>
    </source>
</evidence>
<sequence>MPPSKGYLVIAVVICRVVLCYSVAIDREDTRNGHGVAPELTQDQSIYNRTNRPIDTSDEAFVPYSPDDLQVGCTELRSKRYISDGFCTSKKPIAEVVCAGECVPTRILPFYSDYTKVWGRTKTREWRCVNDEERYKRVHLQCSNGNTRTYRIKTVRSCKCKRYSDSHNETDNLKKLAKRQRRRNRNHNNKPDKGD</sequence>